<evidence type="ECO:0000313" key="3">
    <source>
        <dbReference type="EMBL" id="VVC89239.1"/>
    </source>
</evidence>
<sequence length="411" mass="44237">MSNRPQVLLVTAIAQNGYEYNKPGKPFGQVTNRPGFIGYPTSTAGYPSTPQEEYTATTPGYTPGQSTYPNYRPQVGQQGSNYPGQNPSLPTSYPLQPETNFPSQPVQNYPGQEYPIQQGGRPQGFRPNRPAFPGPVEHSFDNGAYEGGDYSAIPGEPGVDYPIYSVAPPTSFRCEAQSYPGYYADLETRCQAFHVCANNITYDFLCPNGTIFSQEVFVCVWWNQFDCNSAPALYELNANLYDYSIMGSSGGNRFPQGPGFYPGSGLQNGISRPEGPSSNFPGASPTYPSSVGYPGTSPTIGYTGGSYSTTPSYPGSTVTQGISSYPGPQEIGNYPGAQYPTLTDPGVTPQNNYPGSQDSLGYSTVRPENQGYPSGKPTGPRFPLGPSRPQNPSNTGYGVPQPNREYLPPIN</sequence>
<dbReference type="Proteomes" id="UP000324832">
    <property type="component" value="Unassembled WGS sequence"/>
</dbReference>
<accession>A0A5E4PWD7</accession>
<dbReference type="InterPro" id="IPR002557">
    <property type="entry name" value="Chitin-bd_dom"/>
</dbReference>
<dbReference type="InterPro" id="IPR052976">
    <property type="entry name" value="Scoloptoxin-like"/>
</dbReference>
<feature type="domain" description="Chitin-binding type-2" evidence="2">
    <location>
        <begin position="171"/>
        <end position="229"/>
    </location>
</feature>
<dbReference type="SMART" id="SM00494">
    <property type="entry name" value="ChtBD2"/>
    <property type="match status" value="1"/>
</dbReference>
<dbReference type="PROSITE" id="PS50940">
    <property type="entry name" value="CHIT_BIND_II"/>
    <property type="match status" value="1"/>
</dbReference>
<feature type="region of interest" description="Disordered" evidence="1">
    <location>
        <begin position="44"/>
        <end position="102"/>
    </location>
</feature>
<feature type="region of interest" description="Disordered" evidence="1">
    <location>
        <begin position="262"/>
        <end position="292"/>
    </location>
</feature>
<dbReference type="AlphaFoldDB" id="A0A5E4PWD7"/>
<dbReference type="GO" id="GO:0008061">
    <property type="term" value="F:chitin binding"/>
    <property type="evidence" value="ECO:0007669"/>
    <property type="project" value="InterPro"/>
</dbReference>
<proteinExistence type="predicted"/>
<dbReference type="Pfam" id="PF01607">
    <property type="entry name" value="CBM_14"/>
    <property type="match status" value="1"/>
</dbReference>
<dbReference type="EMBL" id="FZQP02000482">
    <property type="protein sequence ID" value="VVC89239.1"/>
    <property type="molecule type" value="Genomic_DNA"/>
</dbReference>
<feature type="compositionally biased region" description="Polar residues" evidence="1">
    <location>
        <begin position="265"/>
        <end position="289"/>
    </location>
</feature>
<dbReference type="PANTHER" id="PTHR22933:SF42">
    <property type="entry name" value="FI18455P1-RELATED"/>
    <property type="match status" value="1"/>
</dbReference>
<protein>
    <recommendedName>
        <fullName evidence="2">Chitin-binding type-2 domain-containing protein</fullName>
    </recommendedName>
</protein>
<dbReference type="GO" id="GO:0005576">
    <property type="term" value="C:extracellular region"/>
    <property type="evidence" value="ECO:0007669"/>
    <property type="project" value="InterPro"/>
</dbReference>
<feature type="compositionally biased region" description="Polar residues" evidence="1">
    <location>
        <begin position="348"/>
        <end position="362"/>
    </location>
</feature>
<dbReference type="Gene3D" id="2.170.140.10">
    <property type="entry name" value="Chitin binding domain"/>
    <property type="match status" value="1"/>
</dbReference>
<evidence type="ECO:0000313" key="4">
    <source>
        <dbReference type="Proteomes" id="UP000324832"/>
    </source>
</evidence>
<name>A0A5E4PWD7_9NEOP</name>
<organism evidence="3 4">
    <name type="scientific">Leptidea sinapis</name>
    <dbReference type="NCBI Taxonomy" id="189913"/>
    <lineage>
        <taxon>Eukaryota</taxon>
        <taxon>Metazoa</taxon>
        <taxon>Ecdysozoa</taxon>
        <taxon>Arthropoda</taxon>
        <taxon>Hexapoda</taxon>
        <taxon>Insecta</taxon>
        <taxon>Pterygota</taxon>
        <taxon>Neoptera</taxon>
        <taxon>Endopterygota</taxon>
        <taxon>Lepidoptera</taxon>
        <taxon>Glossata</taxon>
        <taxon>Ditrysia</taxon>
        <taxon>Papilionoidea</taxon>
        <taxon>Pieridae</taxon>
        <taxon>Dismorphiinae</taxon>
        <taxon>Leptidea</taxon>
    </lineage>
</organism>
<gene>
    <name evidence="3" type="ORF">LSINAPIS_LOCUS2415</name>
</gene>
<dbReference type="PANTHER" id="PTHR22933">
    <property type="entry name" value="FI18007P1-RELATED"/>
    <property type="match status" value="1"/>
</dbReference>
<reference evidence="3 4" key="1">
    <citation type="submission" date="2017-07" db="EMBL/GenBank/DDBJ databases">
        <authorList>
            <person name="Talla V."/>
            <person name="Backstrom N."/>
        </authorList>
    </citation>
    <scope>NUCLEOTIDE SEQUENCE [LARGE SCALE GENOMIC DNA]</scope>
</reference>
<feature type="region of interest" description="Disordered" evidence="1">
    <location>
        <begin position="311"/>
        <end position="411"/>
    </location>
</feature>
<dbReference type="SUPFAM" id="SSF57625">
    <property type="entry name" value="Invertebrate chitin-binding proteins"/>
    <property type="match status" value="1"/>
</dbReference>
<dbReference type="InterPro" id="IPR036508">
    <property type="entry name" value="Chitin-bd_dom_sf"/>
</dbReference>
<evidence type="ECO:0000259" key="2">
    <source>
        <dbReference type="PROSITE" id="PS50940"/>
    </source>
</evidence>
<keyword evidence="4" id="KW-1185">Reference proteome</keyword>
<evidence type="ECO:0000256" key="1">
    <source>
        <dbReference type="SAM" id="MobiDB-lite"/>
    </source>
</evidence>